<reference evidence="1" key="2">
    <citation type="submission" date="2021-04" db="EMBL/GenBank/DDBJ databases">
        <authorList>
            <person name="Gilroy R."/>
        </authorList>
    </citation>
    <scope>NUCLEOTIDE SEQUENCE</scope>
    <source>
        <strain evidence="1">5933</strain>
    </source>
</reference>
<evidence type="ECO:0000313" key="1">
    <source>
        <dbReference type="EMBL" id="HJC71788.1"/>
    </source>
</evidence>
<evidence type="ECO:0000313" key="2">
    <source>
        <dbReference type="Proteomes" id="UP000823918"/>
    </source>
</evidence>
<dbReference type="EMBL" id="DWWA01000018">
    <property type="protein sequence ID" value="HJC71788.1"/>
    <property type="molecule type" value="Genomic_DNA"/>
</dbReference>
<protein>
    <submittedName>
        <fullName evidence="1">Uncharacterized protein</fullName>
    </submittedName>
</protein>
<comment type="caution">
    <text evidence="1">The sequence shown here is derived from an EMBL/GenBank/DDBJ whole genome shotgun (WGS) entry which is preliminary data.</text>
</comment>
<sequence length="67" mass="7759">MKENPEERAIALGFFWLQELDLNQRPSGYECVPVLFFCFFCALRDFSTLSFPKILTNSFALHPVAQN</sequence>
<dbReference type="AlphaFoldDB" id="A0A9D2TK68"/>
<accession>A0A9D2TK68</accession>
<proteinExistence type="predicted"/>
<dbReference type="Proteomes" id="UP000823918">
    <property type="component" value="Unassembled WGS sequence"/>
</dbReference>
<name>A0A9D2TK68_9FIRM</name>
<gene>
    <name evidence="1" type="ORF">H9698_03200</name>
</gene>
<organism evidence="1 2">
    <name type="scientific">Candidatus Ruthenibacterium merdavium</name>
    <dbReference type="NCBI Taxonomy" id="2838752"/>
    <lineage>
        <taxon>Bacteria</taxon>
        <taxon>Bacillati</taxon>
        <taxon>Bacillota</taxon>
        <taxon>Clostridia</taxon>
        <taxon>Eubacteriales</taxon>
        <taxon>Oscillospiraceae</taxon>
        <taxon>Ruthenibacterium</taxon>
    </lineage>
</organism>
<reference evidence="1" key="1">
    <citation type="journal article" date="2021" name="PeerJ">
        <title>Extensive microbial diversity within the chicken gut microbiome revealed by metagenomics and culture.</title>
        <authorList>
            <person name="Gilroy R."/>
            <person name="Ravi A."/>
            <person name="Getino M."/>
            <person name="Pursley I."/>
            <person name="Horton D.L."/>
            <person name="Alikhan N.F."/>
            <person name="Baker D."/>
            <person name="Gharbi K."/>
            <person name="Hall N."/>
            <person name="Watson M."/>
            <person name="Adriaenssens E.M."/>
            <person name="Foster-Nyarko E."/>
            <person name="Jarju S."/>
            <person name="Secka A."/>
            <person name="Antonio M."/>
            <person name="Oren A."/>
            <person name="Chaudhuri R.R."/>
            <person name="La Ragione R."/>
            <person name="Hildebrand F."/>
            <person name="Pallen M.J."/>
        </authorList>
    </citation>
    <scope>NUCLEOTIDE SEQUENCE</scope>
    <source>
        <strain evidence="1">5933</strain>
    </source>
</reference>